<dbReference type="RefSeq" id="XP_035658909.1">
    <property type="nucleotide sequence ID" value="XM_035803016.1"/>
</dbReference>
<evidence type="ECO:0000256" key="5">
    <source>
        <dbReference type="ARBA" id="ARBA00022692"/>
    </source>
</evidence>
<protein>
    <submittedName>
        <fullName evidence="14">Alpha-2,8-sialyltransferase 8B-like isoform X1</fullName>
    </submittedName>
</protein>
<dbReference type="CDD" id="cd23963">
    <property type="entry name" value="GT29_ST8SIA"/>
    <property type="match status" value="1"/>
</dbReference>
<feature type="disulfide bond" evidence="11">
    <location>
        <begin position="120"/>
        <end position="277"/>
    </location>
</feature>
<dbReference type="Pfam" id="PF00777">
    <property type="entry name" value="Glyco_transf_29"/>
    <property type="match status" value="1"/>
</dbReference>
<evidence type="ECO:0000256" key="12">
    <source>
        <dbReference type="SAM" id="Phobius"/>
    </source>
</evidence>
<comment type="subcellular location">
    <subcellularLocation>
        <location evidence="1">Golgi apparatus membrane</location>
        <topology evidence="1">Single-pass type II membrane protein</topology>
    </subcellularLocation>
</comment>
<evidence type="ECO:0000256" key="3">
    <source>
        <dbReference type="ARBA" id="ARBA00022676"/>
    </source>
</evidence>
<dbReference type="InterPro" id="IPR001675">
    <property type="entry name" value="Glyco_trans_29"/>
</dbReference>
<dbReference type="GO" id="GO:0009311">
    <property type="term" value="P:oligosaccharide metabolic process"/>
    <property type="evidence" value="ECO:0000318"/>
    <property type="project" value="GO_Central"/>
</dbReference>
<reference evidence="13" key="1">
    <citation type="journal article" date="2020" name="Nat. Ecol. Evol.">
        <title>Deeply conserved synteny resolves early events in vertebrate evolution.</title>
        <authorList>
            <person name="Simakov O."/>
            <person name="Marletaz F."/>
            <person name="Yue J.X."/>
            <person name="O'Connell B."/>
            <person name="Jenkins J."/>
            <person name="Brandt A."/>
            <person name="Calef R."/>
            <person name="Tung C.H."/>
            <person name="Huang T.K."/>
            <person name="Schmutz J."/>
            <person name="Satoh N."/>
            <person name="Yu J.K."/>
            <person name="Putnam N.H."/>
            <person name="Green R.E."/>
            <person name="Rokhsar D.S."/>
        </authorList>
    </citation>
    <scope>NUCLEOTIDE SEQUENCE [LARGE SCALE GENOMIC DNA]</scope>
    <source>
        <strain evidence="13">S238N-H82</strain>
    </source>
</reference>
<dbReference type="Proteomes" id="UP000001554">
    <property type="component" value="Chromosome 17"/>
</dbReference>
<evidence type="ECO:0000256" key="8">
    <source>
        <dbReference type="ARBA" id="ARBA00023034"/>
    </source>
</evidence>
<name>A0A9J7KED0_BRAFL</name>
<sequence length="347" mass="39636">MLPRSHIGLWKEVIFQLKKKTRVILAATFLLLVVCSMYSGHQAYTTARVIHPLAFAPRIDTAKQWAQNQAEFSKMKTVLRSTLRQTMAIVRVNSDDNLIRRCLATGECQGVSPLRHYGTCALVGSSGILLNSGCGGEIDTSDFVIRFNLSPQDGYTKDVGKKTSMMVLNTIMSKWVDELFHGKRKARQDRNIYTANNAILFIPKSRSTREYLQHSRDLEETMRRQGLNIVVVMGVPTSELGQDGMRRQIWEVLDKDHNSEDRPSTGLLLVEIAITLCDSVRLYGFYPFARDQQSHTVPYHYWDNVTSIESVLNRQHPHDFAAEFELLRRLHNSGVIEHKIAPCRYHM</sequence>
<keyword evidence="5 12" id="KW-0812">Transmembrane</keyword>
<evidence type="ECO:0000256" key="6">
    <source>
        <dbReference type="ARBA" id="ARBA00022968"/>
    </source>
</evidence>
<keyword evidence="6" id="KW-0735">Signal-anchor</keyword>
<dbReference type="GO" id="GO:0000139">
    <property type="term" value="C:Golgi membrane"/>
    <property type="evidence" value="ECO:0007669"/>
    <property type="project" value="UniProtKB-SubCell"/>
</dbReference>
<dbReference type="PANTHER" id="PTHR11987">
    <property type="entry name" value="ALPHA-2,8-SIALYLTRANSFERASE"/>
    <property type="match status" value="1"/>
</dbReference>
<dbReference type="InterPro" id="IPR038578">
    <property type="entry name" value="GT29-like_sf"/>
</dbReference>
<dbReference type="InterPro" id="IPR050943">
    <property type="entry name" value="Glycosyltr_29_Sialyltrsf"/>
</dbReference>
<keyword evidence="4" id="KW-0808">Transferase</keyword>
<accession>A0A9J7KED0</accession>
<dbReference type="Gene3D" id="3.90.1480.20">
    <property type="entry name" value="Glycosyl transferase family 29"/>
    <property type="match status" value="1"/>
</dbReference>
<keyword evidence="8" id="KW-0333">Golgi apparatus</keyword>
<keyword evidence="9 12" id="KW-0472">Membrane</keyword>
<reference evidence="14" key="2">
    <citation type="submission" date="2025-08" db="UniProtKB">
        <authorList>
            <consortium name="RefSeq"/>
        </authorList>
    </citation>
    <scope>IDENTIFICATION</scope>
    <source>
        <strain evidence="14">S238N-H82</strain>
        <tissue evidence="14">Testes</tissue>
    </source>
</reference>
<evidence type="ECO:0000256" key="9">
    <source>
        <dbReference type="ARBA" id="ARBA00023136"/>
    </source>
</evidence>
<comment type="similarity">
    <text evidence="2">Belongs to the glycosyltransferase 29 family.</text>
</comment>
<evidence type="ECO:0000313" key="14">
    <source>
        <dbReference type="RefSeq" id="XP_035658909.1"/>
    </source>
</evidence>
<evidence type="ECO:0000256" key="4">
    <source>
        <dbReference type="ARBA" id="ARBA00022679"/>
    </source>
</evidence>
<evidence type="ECO:0000256" key="1">
    <source>
        <dbReference type="ARBA" id="ARBA00004323"/>
    </source>
</evidence>
<feature type="transmembrane region" description="Helical" evidence="12">
    <location>
        <begin position="21"/>
        <end position="40"/>
    </location>
</feature>
<keyword evidence="7 12" id="KW-1133">Transmembrane helix</keyword>
<proteinExistence type="inferred from homology"/>
<keyword evidence="3" id="KW-0328">Glycosyltransferase</keyword>
<gene>
    <name evidence="14" type="primary">LOC118404063</name>
</gene>
<dbReference type="GeneID" id="118404063"/>
<dbReference type="OrthoDB" id="10264956at2759"/>
<dbReference type="AlphaFoldDB" id="A0A9J7KED0"/>
<keyword evidence="10" id="KW-0325">Glycoprotein</keyword>
<evidence type="ECO:0000256" key="11">
    <source>
        <dbReference type="PIRSR" id="PIRSR005557-2"/>
    </source>
</evidence>
<evidence type="ECO:0000256" key="7">
    <source>
        <dbReference type="ARBA" id="ARBA00022989"/>
    </source>
</evidence>
<evidence type="ECO:0000256" key="10">
    <source>
        <dbReference type="ARBA" id="ARBA00023180"/>
    </source>
</evidence>
<dbReference type="GO" id="GO:0006491">
    <property type="term" value="P:N-glycan processing"/>
    <property type="evidence" value="ECO:0000318"/>
    <property type="project" value="GO_Central"/>
</dbReference>
<keyword evidence="13" id="KW-1185">Reference proteome</keyword>
<dbReference type="PANTHER" id="PTHR11987:SF53">
    <property type="entry name" value="ALPHA-2,8-SIALYLTRANSFERASE 8F-LIKE"/>
    <property type="match status" value="1"/>
</dbReference>
<dbReference type="KEGG" id="bfo:118404063"/>
<dbReference type="GO" id="GO:0003828">
    <property type="term" value="F:alpha-N-acetylneuraminate alpha-2,8-sialyltransferase activity"/>
    <property type="evidence" value="ECO:0000318"/>
    <property type="project" value="GO_Central"/>
</dbReference>
<organism evidence="13 14">
    <name type="scientific">Branchiostoma floridae</name>
    <name type="common">Florida lancelet</name>
    <name type="synonym">Amphioxus</name>
    <dbReference type="NCBI Taxonomy" id="7739"/>
    <lineage>
        <taxon>Eukaryota</taxon>
        <taxon>Metazoa</taxon>
        <taxon>Chordata</taxon>
        <taxon>Cephalochordata</taxon>
        <taxon>Leptocardii</taxon>
        <taxon>Amphioxiformes</taxon>
        <taxon>Branchiostomatidae</taxon>
        <taxon>Branchiostoma</taxon>
    </lineage>
</organism>
<evidence type="ECO:0000256" key="2">
    <source>
        <dbReference type="ARBA" id="ARBA00006003"/>
    </source>
</evidence>
<evidence type="ECO:0000313" key="13">
    <source>
        <dbReference type="Proteomes" id="UP000001554"/>
    </source>
</evidence>